<feature type="transmembrane region" description="Helical" evidence="1">
    <location>
        <begin position="226"/>
        <end position="250"/>
    </location>
</feature>
<sequence length="414" mass="46500">MIMIMGSSSRIGSSFSSCLVAPLPSPFNRTTLFQNEDLPVSIGLRLDRVSLLNFRSSVELGRKWKICNLMVAIHLSRLSQGLFVNKQTAAQLQIYAKDKSCQFKFIYGIPKLKGRFQKQHNALSVVSEDQPQSTELDEAALVPESEDAIAEDISTIGNSSFNYWEVMENQALYHSITVHMEKTRRHYQKSQNSILWFVGPAVLVASFIFPSLYLRKVLSIIFEDSLLTDFLILFFTEAIFYCGVAVYLYLLDRLRRPMQQETATTSRDTLPSQLGHRVSSVATLVLSLVIPMVTMGLVWPWTGPAASATLAPYLVGIVVQFAFEQYARYRKSPSWSAIPLIFQVYRLHQLNRAAQLVTALSFTVRGAEMTSHNMAINNSLGTLLNVLQFLGVICIWSLSSFLMRFIPPASTAAQ</sequence>
<keyword evidence="1" id="KW-1133">Transmembrane helix</keyword>
<keyword evidence="3" id="KW-1185">Reference proteome</keyword>
<dbReference type="AlphaFoldDB" id="A0A444WWJ3"/>
<organism evidence="2 3">
    <name type="scientific">Arachis hypogaea</name>
    <name type="common">Peanut</name>
    <dbReference type="NCBI Taxonomy" id="3818"/>
    <lineage>
        <taxon>Eukaryota</taxon>
        <taxon>Viridiplantae</taxon>
        <taxon>Streptophyta</taxon>
        <taxon>Embryophyta</taxon>
        <taxon>Tracheophyta</taxon>
        <taxon>Spermatophyta</taxon>
        <taxon>Magnoliopsida</taxon>
        <taxon>eudicotyledons</taxon>
        <taxon>Gunneridae</taxon>
        <taxon>Pentapetalae</taxon>
        <taxon>rosids</taxon>
        <taxon>fabids</taxon>
        <taxon>Fabales</taxon>
        <taxon>Fabaceae</taxon>
        <taxon>Papilionoideae</taxon>
        <taxon>50 kb inversion clade</taxon>
        <taxon>dalbergioids sensu lato</taxon>
        <taxon>Dalbergieae</taxon>
        <taxon>Pterocarpus clade</taxon>
        <taxon>Arachis</taxon>
    </lineage>
</organism>
<dbReference type="GO" id="GO:0009507">
    <property type="term" value="C:chloroplast"/>
    <property type="evidence" value="ECO:0007669"/>
    <property type="project" value="TreeGrafter"/>
</dbReference>
<feature type="transmembrane region" description="Helical" evidence="1">
    <location>
        <begin position="383"/>
        <end position="406"/>
    </location>
</feature>
<dbReference type="PANTHER" id="PTHR33918">
    <property type="entry name" value="OS01G0704200 PROTEIN"/>
    <property type="match status" value="1"/>
</dbReference>
<feature type="transmembrane region" description="Helical" evidence="1">
    <location>
        <begin position="281"/>
        <end position="299"/>
    </location>
</feature>
<dbReference type="EMBL" id="SDMP01000020">
    <property type="protein sequence ID" value="RYQ81827.1"/>
    <property type="molecule type" value="Genomic_DNA"/>
</dbReference>
<proteinExistence type="predicted"/>
<name>A0A444WWJ3_ARAHY</name>
<comment type="caution">
    <text evidence="2">The sequence shown here is derived from an EMBL/GenBank/DDBJ whole genome shotgun (WGS) entry which is preliminary data.</text>
</comment>
<gene>
    <name evidence="2" type="ORF">Ahy_B10g100425</name>
</gene>
<keyword evidence="1" id="KW-0812">Transmembrane</keyword>
<accession>A0A444WWJ3</accession>
<feature type="transmembrane region" description="Helical" evidence="1">
    <location>
        <begin position="194"/>
        <end position="214"/>
    </location>
</feature>
<dbReference type="PANTHER" id="PTHR33918:SF2">
    <property type="entry name" value="OS01G0704200 PROTEIN"/>
    <property type="match status" value="1"/>
</dbReference>
<feature type="transmembrane region" description="Helical" evidence="1">
    <location>
        <begin position="305"/>
        <end position="323"/>
    </location>
</feature>
<dbReference type="Proteomes" id="UP000289738">
    <property type="component" value="Chromosome B10"/>
</dbReference>
<dbReference type="STRING" id="3818.A0A444WWJ3"/>
<evidence type="ECO:0000313" key="3">
    <source>
        <dbReference type="Proteomes" id="UP000289738"/>
    </source>
</evidence>
<reference evidence="2 3" key="1">
    <citation type="submission" date="2019-01" db="EMBL/GenBank/DDBJ databases">
        <title>Sequencing of cultivated peanut Arachis hypogaea provides insights into genome evolution and oil improvement.</title>
        <authorList>
            <person name="Chen X."/>
        </authorList>
    </citation>
    <scope>NUCLEOTIDE SEQUENCE [LARGE SCALE GENOMIC DNA]</scope>
    <source>
        <strain evidence="3">cv. Fuhuasheng</strain>
        <tissue evidence="2">Leaves</tissue>
    </source>
</reference>
<evidence type="ECO:0000256" key="1">
    <source>
        <dbReference type="SAM" id="Phobius"/>
    </source>
</evidence>
<protein>
    <submittedName>
        <fullName evidence="2">Uncharacterized protein</fullName>
    </submittedName>
</protein>
<keyword evidence="1" id="KW-0472">Membrane</keyword>
<evidence type="ECO:0000313" key="2">
    <source>
        <dbReference type="EMBL" id="RYQ81827.1"/>
    </source>
</evidence>